<dbReference type="PANTHER" id="PTHR45763">
    <property type="entry name" value="HYDROLASE, ALPHA/BETA FOLD FAMILY PROTEIN, EXPRESSED-RELATED"/>
    <property type="match status" value="1"/>
</dbReference>
<dbReference type="PANTHER" id="PTHR45763:SF21">
    <property type="entry name" value="ALPHA_BETA-HYDROLASES SUPERFAMILY PROTEIN"/>
    <property type="match status" value="1"/>
</dbReference>
<proteinExistence type="predicted"/>
<gene>
    <name evidence="3" type="primary">LOC103500119</name>
</gene>
<dbReference type="Gene3D" id="3.40.50.1820">
    <property type="entry name" value="alpha/beta hydrolase"/>
    <property type="match status" value="1"/>
</dbReference>
<dbReference type="Pfam" id="PF12697">
    <property type="entry name" value="Abhydrolase_6"/>
    <property type="match status" value="1"/>
</dbReference>
<name>A0ABM3KF39_CUCME</name>
<evidence type="ECO:0000313" key="3">
    <source>
        <dbReference type="RefSeq" id="XP_050936392.1"/>
    </source>
</evidence>
<dbReference type="InterPro" id="IPR029058">
    <property type="entry name" value="AB_hydrolase_fold"/>
</dbReference>
<evidence type="ECO:0000259" key="1">
    <source>
        <dbReference type="Pfam" id="PF12697"/>
    </source>
</evidence>
<evidence type="ECO:0000313" key="2">
    <source>
        <dbReference type="Proteomes" id="UP001652600"/>
    </source>
</evidence>
<dbReference type="Proteomes" id="UP001652600">
    <property type="component" value="Chromosome 12"/>
</dbReference>
<dbReference type="GeneID" id="103500119"/>
<reference evidence="3" key="1">
    <citation type="submission" date="2025-08" db="UniProtKB">
        <authorList>
            <consortium name="RefSeq"/>
        </authorList>
    </citation>
    <scope>IDENTIFICATION</scope>
    <source>
        <tissue evidence="3">Stem</tissue>
    </source>
</reference>
<dbReference type="SUPFAM" id="SSF53474">
    <property type="entry name" value="alpha/beta-Hydrolases"/>
    <property type="match status" value="1"/>
</dbReference>
<feature type="domain" description="AB hydrolase-1" evidence="1">
    <location>
        <begin position="71"/>
        <end position="334"/>
    </location>
</feature>
<sequence length="343" mass="39025">MLFQEMITPIGVAFAVGLLGWVYRSLKPSPSKICGSENGPPVTSPRVMLNDGRHLAYRVFGVPKEEAQYKIIMCHGFNSSKDMYLPASQEFMDELKICIVLYDRAGYGESDPYPARSVKSEAFDIQELADKLHLGTKFYVIGCSIGASGIWSCLKYIPQRLLGASLVVPFANFWWPSVPSALSRQAFRKLPQSYQRTFQIAHYTPWLYHWWITQKWFPTLGADGMFSDSDLEILKRLSGGLNHNPEKVAQQGEHESLNRDILTVLGEKWEFDPIIDVSNPFPDNNGSVHIWQGCEDRVVAFEFNRFIAEKLPWIQYHEVPDGGHLIIHDAEKFEAIIRALLAR</sequence>
<dbReference type="InterPro" id="IPR000073">
    <property type="entry name" value="AB_hydrolase_1"/>
</dbReference>
<keyword evidence="2" id="KW-1185">Reference proteome</keyword>
<dbReference type="RefSeq" id="XP_050936392.1">
    <property type="nucleotide sequence ID" value="XM_051080435.1"/>
</dbReference>
<protein>
    <submittedName>
        <fullName evidence="3">Uncharacterized protein LOC103500119 isoform X1</fullName>
    </submittedName>
</protein>
<accession>A0ABM3KF39</accession>
<organism evidence="2 3">
    <name type="scientific">Cucumis melo</name>
    <name type="common">Muskmelon</name>
    <dbReference type="NCBI Taxonomy" id="3656"/>
    <lineage>
        <taxon>Eukaryota</taxon>
        <taxon>Viridiplantae</taxon>
        <taxon>Streptophyta</taxon>
        <taxon>Embryophyta</taxon>
        <taxon>Tracheophyta</taxon>
        <taxon>Spermatophyta</taxon>
        <taxon>Magnoliopsida</taxon>
        <taxon>eudicotyledons</taxon>
        <taxon>Gunneridae</taxon>
        <taxon>Pentapetalae</taxon>
        <taxon>rosids</taxon>
        <taxon>fabids</taxon>
        <taxon>Cucurbitales</taxon>
        <taxon>Cucurbitaceae</taxon>
        <taxon>Benincaseae</taxon>
        <taxon>Cucumis</taxon>
    </lineage>
</organism>